<dbReference type="EMBL" id="FOHO01000001">
    <property type="protein sequence ID" value="SES63525.1"/>
    <property type="molecule type" value="Genomic_DNA"/>
</dbReference>
<dbReference type="Pfam" id="PF00300">
    <property type="entry name" value="His_Phos_1"/>
    <property type="match status" value="1"/>
</dbReference>
<dbReference type="OrthoDB" id="9810154at2"/>
<accession>A0A1H9Y3X4</accession>
<dbReference type="InterPro" id="IPR029033">
    <property type="entry name" value="His_PPase_superfam"/>
</dbReference>
<dbReference type="PANTHER" id="PTHR47623:SF1">
    <property type="entry name" value="OS09G0287300 PROTEIN"/>
    <property type="match status" value="1"/>
</dbReference>
<keyword evidence="2" id="KW-1185">Reference proteome</keyword>
<sequence>MTPLGHRRLILTRHAKSAWDDPRLDDHDRPLNDRGRRSARELGDFMASRGYEPEEVLCSTSRRTRETWEVIAAAPLEVRPLVRYEPGLYHASAEKMLTILRSASQPTVMMVGHNPGIAEFAAMLPARLPTHAEFRRYPTCATLVVDFQIENWGDVAPGLGSVMDFVRFDGRG</sequence>
<protein>
    <submittedName>
        <fullName evidence="1">Phosphohistidine phosphatase</fullName>
    </submittedName>
</protein>
<evidence type="ECO:0000313" key="1">
    <source>
        <dbReference type="EMBL" id="SES63525.1"/>
    </source>
</evidence>
<dbReference type="InterPro" id="IPR013078">
    <property type="entry name" value="His_Pase_superF_clade-1"/>
</dbReference>
<dbReference type="PANTHER" id="PTHR47623">
    <property type="entry name" value="OS09G0287300 PROTEIN"/>
    <property type="match status" value="1"/>
</dbReference>
<dbReference type="SUPFAM" id="SSF53254">
    <property type="entry name" value="Phosphoglycerate mutase-like"/>
    <property type="match status" value="1"/>
</dbReference>
<gene>
    <name evidence="1" type="ORF">SAMN04489858_10113</name>
</gene>
<organism evidence="1 2">
    <name type="scientific">Paracoccus homiensis</name>
    <dbReference type="NCBI Taxonomy" id="364199"/>
    <lineage>
        <taxon>Bacteria</taxon>
        <taxon>Pseudomonadati</taxon>
        <taxon>Pseudomonadota</taxon>
        <taxon>Alphaproteobacteria</taxon>
        <taxon>Rhodobacterales</taxon>
        <taxon>Paracoccaceae</taxon>
        <taxon>Paracoccus</taxon>
    </lineage>
</organism>
<dbReference type="AlphaFoldDB" id="A0A1H9Y3X4"/>
<dbReference type="Proteomes" id="UP000199180">
    <property type="component" value="Unassembled WGS sequence"/>
</dbReference>
<dbReference type="SMART" id="SM00855">
    <property type="entry name" value="PGAM"/>
    <property type="match status" value="1"/>
</dbReference>
<dbReference type="Gene3D" id="3.40.50.1240">
    <property type="entry name" value="Phosphoglycerate mutase-like"/>
    <property type="match status" value="1"/>
</dbReference>
<reference evidence="1 2" key="1">
    <citation type="submission" date="2016-10" db="EMBL/GenBank/DDBJ databases">
        <authorList>
            <person name="de Groot N.N."/>
        </authorList>
    </citation>
    <scope>NUCLEOTIDE SEQUENCE [LARGE SCALE GENOMIC DNA]</scope>
    <source>
        <strain evidence="1 2">DSM 17862</strain>
    </source>
</reference>
<evidence type="ECO:0000313" key="2">
    <source>
        <dbReference type="Proteomes" id="UP000199180"/>
    </source>
</evidence>
<proteinExistence type="predicted"/>
<dbReference type="CDD" id="cd07067">
    <property type="entry name" value="HP_PGM_like"/>
    <property type="match status" value="1"/>
</dbReference>
<dbReference type="STRING" id="364199.SAMN04489858_10113"/>
<name>A0A1H9Y3X4_9RHOB</name>
<dbReference type="RefSeq" id="WP_090731513.1">
    <property type="nucleotide sequence ID" value="NZ_CP177219.1"/>
</dbReference>